<dbReference type="GO" id="GO:0006261">
    <property type="term" value="P:DNA-templated DNA replication"/>
    <property type="evidence" value="ECO:0007669"/>
    <property type="project" value="TreeGrafter"/>
</dbReference>
<evidence type="ECO:0000313" key="2">
    <source>
        <dbReference type="Proteomes" id="UP000823926"/>
    </source>
</evidence>
<accession>A0A9D1QEC3</accession>
<dbReference type="Proteomes" id="UP000823926">
    <property type="component" value="Unassembled WGS sequence"/>
</dbReference>
<dbReference type="AlphaFoldDB" id="A0A9D1QEC3"/>
<gene>
    <name evidence="1" type="ORF">H9888_08425</name>
</gene>
<dbReference type="Pfam" id="PF13177">
    <property type="entry name" value="DNA_pol3_delta2"/>
    <property type="match status" value="1"/>
</dbReference>
<organism evidence="1 2">
    <name type="scientific">Candidatus Rikenella faecigallinarum</name>
    <dbReference type="NCBI Taxonomy" id="2838745"/>
    <lineage>
        <taxon>Bacteria</taxon>
        <taxon>Pseudomonadati</taxon>
        <taxon>Bacteroidota</taxon>
        <taxon>Bacteroidia</taxon>
        <taxon>Bacteroidales</taxon>
        <taxon>Rikenellaceae</taxon>
        <taxon>Rikenella</taxon>
    </lineage>
</organism>
<evidence type="ECO:0000313" key="1">
    <source>
        <dbReference type="EMBL" id="HIW11498.1"/>
    </source>
</evidence>
<dbReference type="EMBL" id="DXHL01000038">
    <property type="protein sequence ID" value="HIW11498.1"/>
    <property type="molecule type" value="Genomic_DNA"/>
</dbReference>
<reference evidence="1" key="1">
    <citation type="journal article" date="2021" name="PeerJ">
        <title>Extensive microbial diversity within the chicken gut microbiome revealed by metagenomics and culture.</title>
        <authorList>
            <person name="Gilroy R."/>
            <person name="Ravi A."/>
            <person name="Getino M."/>
            <person name="Pursley I."/>
            <person name="Horton D.L."/>
            <person name="Alikhan N.F."/>
            <person name="Baker D."/>
            <person name="Gharbi K."/>
            <person name="Hall N."/>
            <person name="Watson M."/>
            <person name="Adriaenssens E.M."/>
            <person name="Foster-Nyarko E."/>
            <person name="Jarju S."/>
            <person name="Secka A."/>
            <person name="Antonio M."/>
            <person name="Oren A."/>
            <person name="Chaudhuri R.R."/>
            <person name="La Ragione R."/>
            <person name="Hildebrand F."/>
            <person name="Pallen M.J."/>
        </authorList>
    </citation>
    <scope>NUCLEOTIDE SEQUENCE</scope>
    <source>
        <strain evidence="1">ChiBcec15-1070</strain>
    </source>
</reference>
<protein>
    <submittedName>
        <fullName evidence="1">DNA polymerase III subunit delta</fullName>
    </submittedName>
</protein>
<dbReference type="InterPro" id="IPR027417">
    <property type="entry name" value="P-loop_NTPase"/>
</dbReference>
<dbReference type="InterPro" id="IPR050238">
    <property type="entry name" value="DNA_Rep/Repair_Clamp_Loader"/>
</dbReference>
<dbReference type="SUPFAM" id="SSF52540">
    <property type="entry name" value="P-loop containing nucleoside triphosphate hydrolases"/>
    <property type="match status" value="1"/>
</dbReference>
<proteinExistence type="predicted"/>
<sequence>MLFKDIVGQDDIKRHLREMVRQGRISHAMLFTGAEGSGALPLALAYAQYVNCRNRSDDDSCGVCPECYRMQQLEHPDCHYIYPVNTSKEAVATGRADDKPRSEQFLHLWRQLIPETGGYLTEREWYAALGIENQQGIINKNDANELVRQMGFKSFEGGYKTVIIWLPERMHEAAANTLLKLVEEPPDKTLFLFVSFEPEKIISTIRSRTQIVALPGVPDDLVAQELVAREGLATDRAEQIAHRAQGSWGAALRMARQPQNGPQDDNQDRFIRLMRLCYQQKYLALFDWAEEMAPLGREAQKQFCVAALTTIRECYLTGIGMEHIAYTDPAREQFCRNFAPYVSHVTVEAFVAEFELLLAQIRQNGNPRILFTHFAMSICKIIGAARAALKK</sequence>
<comment type="caution">
    <text evidence="1">The sequence shown here is derived from an EMBL/GenBank/DDBJ whole genome shotgun (WGS) entry which is preliminary data.</text>
</comment>
<dbReference type="PANTHER" id="PTHR11669:SF8">
    <property type="entry name" value="DNA POLYMERASE III SUBUNIT DELTA"/>
    <property type="match status" value="1"/>
</dbReference>
<name>A0A9D1QEC3_9BACT</name>
<reference evidence="1" key="2">
    <citation type="submission" date="2021-04" db="EMBL/GenBank/DDBJ databases">
        <authorList>
            <person name="Gilroy R."/>
        </authorList>
    </citation>
    <scope>NUCLEOTIDE SEQUENCE</scope>
    <source>
        <strain evidence="1">ChiBcec15-1070</strain>
    </source>
</reference>
<dbReference type="Gene3D" id="3.40.50.300">
    <property type="entry name" value="P-loop containing nucleotide triphosphate hydrolases"/>
    <property type="match status" value="1"/>
</dbReference>
<dbReference type="PANTHER" id="PTHR11669">
    <property type="entry name" value="REPLICATION FACTOR C / DNA POLYMERASE III GAMMA-TAU SUBUNIT"/>
    <property type="match status" value="1"/>
</dbReference>